<keyword evidence="2" id="KW-0328">Glycosyltransferase</keyword>
<keyword evidence="3 5" id="KW-0808">Transferase</keyword>
<dbReference type="RefSeq" id="WP_092595522.1">
    <property type="nucleotide sequence ID" value="NZ_FNFI01000002.1"/>
</dbReference>
<evidence type="ECO:0000256" key="3">
    <source>
        <dbReference type="ARBA" id="ARBA00022679"/>
    </source>
</evidence>
<organism evidence="5 6">
    <name type="scientific">Jeotgalicoccus aerolatus</name>
    <dbReference type="NCBI Taxonomy" id="709510"/>
    <lineage>
        <taxon>Bacteria</taxon>
        <taxon>Bacillati</taxon>
        <taxon>Bacillota</taxon>
        <taxon>Bacilli</taxon>
        <taxon>Bacillales</taxon>
        <taxon>Staphylococcaceae</taxon>
        <taxon>Jeotgalicoccus</taxon>
    </lineage>
</organism>
<dbReference type="SUPFAM" id="SSF53448">
    <property type="entry name" value="Nucleotide-diphospho-sugar transferases"/>
    <property type="match status" value="1"/>
</dbReference>
<dbReference type="InterPro" id="IPR001173">
    <property type="entry name" value="Glyco_trans_2-like"/>
</dbReference>
<dbReference type="CDD" id="cd00761">
    <property type="entry name" value="Glyco_tranf_GTA_type"/>
    <property type="match status" value="1"/>
</dbReference>
<dbReference type="InterPro" id="IPR029044">
    <property type="entry name" value="Nucleotide-diphossugar_trans"/>
</dbReference>
<feature type="domain" description="Glycosyltransferase 2-like" evidence="4">
    <location>
        <begin position="415"/>
        <end position="549"/>
    </location>
</feature>
<dbReference type="Pfam" id="PF00535">
    <property type="entry name" value="Glycos_transf_2"/>
    <property type="match status" value="1"/>
</dbReference>
<dbReference type="PANTHER" id="PTHR22916:SF51">
    <property type="entry name" value="GLYCOSYLTRANSFERASE EPSH-RELATED"/>
    <property type="match status" value="1"/>
</dbReference>
<evidence type="ECO:0000256" key="2">
    <source>
        <dbReference type="ARBA" id="ARBA00022676"/>
    </source>
</evidence>
<dbReference type="OrthoDB" id="7019976at2"/>
<dbReference type="Gene3D" id="3.90.550.10">
    <property type="entry name" value="Spore Coat Polysaccharide Biosynthesis Protein SpsA, Chain A"/>
    <property type="match status" value="1"/>
</dbReference>
<evidence type="ECO:0000313" key="6">
    <source>
        <dbReference type="Proteomes" id="UP000242700"/>
    </source>
</evidence>
<dbReference type="Proteomes" id="UP000242700">
    <property type="component" value="Unassembled WGS sequence"/>
</dbReference>
<dbReference type="GO" id="GO:0016757">
    <property type="term" value="F:glycosyltransferase activity"/>
    <property type="evidence" value="ECO:0007669"/>
    <property type="project" value="UniProtKB-KW"/>
</dbReference>
<comment type="similarity">
    <text evidence="1">Belongs to the glycosyltransferase 2 family.</text>
</comment>
<accession>A0A1G8WHP0</accession>
<name>A0A1G8WHP0_9STAP</name>
<gene>
    <name evidence="5" type="ORF">SAMN05216187_102257</name>
</gene>
<evidence type="ECO:0000313" key="5">
    <source>
        <dbReference type="EMBL" id="SDJ77864.1"/>
    </source>
</evidence>
<dbReference type="AlphaFoldDB" id="A0A1G8WHP0"/>
<dbReference type="EMBL" id="FNFI01000002">
    <property type="protein sequence ID" value="SDJ77864.1"/>
    <property type="molecule type" value="Genomic_DNA"/>
</dbReference>
<dbReference type="STRING" id="586411.SAMN05216187_102257"/>
<dbReference type="PANTHER" id="PTHR22916">
    <property type="entry name" value="GLYCOSYLTRANSFERASE"/>
    <property type="match status" value="1"/>
</dbReference>
<proteinExistence type="inferred from homology"/>
<reference evidence="6" key="1">
    <citation type="submission" date="2016-10" db="EMBL/GenBank/DDBJ databases">
        <authorList>
            <person name="Varghese N."/>
            <person name="Submissions S."/>
        </authorList>
    </citation>
    <scope>NUCLEOTIDE SEQUENCE [LARGE SCALE GENOMIC DNA]</scope>
    <source>
        <strain evidence="6">CGMCC 1.8911</strain>
    </source>
</reference>
<evidence type="ECO:0000259" key="4">
    <source>
        <dbReference type="Pfam" id="PF00535"/>
    </source>
</evidence>
<evidence type="ECO:0000256" key="1">
    <source>
        <dbReference type="ARBA" id="ARBA00006739"/>
    </source>
</evidence>
<protein>
    <submittedName>
        <fullName evidence="5">Glycosyl transferase family 2</fullName>
    </submittedName>
</protein>
<sequence length="721" mass="83895">MILNDVVSIVNKYNHTPDNKSILNFSLKLEDTKIFTLDGTNFSEEISILNDSVSCAEVEKSNLVILSEPSVNALEENELRKFKDTYREVVERAKSLNIEIVHIVTNNTWFMIFHDLISTYNVPVYLRNKDYSNLQGNLEGIEFHIVEDFFLLKDFHHYSNKITENLLIDLTSFQEVDNFYTQTINAVFDVVPSFENVTILLSDDSYLPDIDNEKVRVCYESDGVPVDSYTYVLLVTNTPYSYTSIYKTMYYAANSKVVFTNYNFKLNNMIPSVILNLSSHFNFVKPLSSYEAFDIINENRNTIMYKYSTINLLDKIYRGFFKDSLIAPLEINNTLDHYEDNLYLRKTNNSSSNLSIVEYKYDIEKTLAFPIIFLGEKSVKYKNSLLTLVNQSQSPYIIHHYNNEITKSTTNPKVSVIVPIHNNGKYLKFKCFRSLKTLSKFNEMEIIFVDDGSSDPETLRIIEDILSNNRVVFKRYEDGSGSASRPRNEGVHLASTDLITYLDPDNETIDDGHSVLLTEMLKDDSLDMVVGDIVREDNNKRNAIRYSKKVQRAINTDVIEDTKETLVKTNLTVQSIQGLIVKKNVITDNNIIMVEGAAGQDTLYFQELLLNCSKVKVVDHMIHSYYAYVEGSVTNTVSHKFFEKFYKVEQERIKFLIKEDLIEHYMKIKFNFYFKNWYMTKYEQVLEIDKMEAISYLRDIVKLYNQYRNMIDDEILMFVES</sequence>